<proteinExistence type="predicted"/>
<dbReference type="OrthoDB" id="4223307at2759"/>
<organism evidence="1 2">
    <name type="scientific">Rasamsonia emersonii (strain ATCC 16479 / CBS 393.64 / IMI 116815)</name>
    <dbReference type="NCBI Taxonomy" id="1408163"/>
    <lineage>
        <taxon>Eukaryota</taxon>
        <taxon>Fungi</taxon>
        <taxon>Dikarya</taxon>
        <taxon>Ascomycota</taxon>
        <taxon>Pezizomycotina</taxon>
        <taxon>Eurotiomycetes</taxon>
        <taxon>Eurotiomycetidae</taxon>
        <taxon>Eurotiales</taxon>
        <taxon>Trichocomaceae</taxon>
        <taxon>Rasamsonia</taxon>
    </lineage>
</organism>
<dbReference type="InterPro" id="IPR029063">
    <property type="entry name" value="SAM-dependent_MTases_sf"/>
</dbReference>
<dbReference type="GeneID" id="25320759"/>
<dbReference type="Pfam" id="PF13489">
    <property type="entry name" value="Methyltransf_23"/>
    <property type="match status" value="1"/>
</dbReference>
<gene>
    <name evidence="1" type="ORF">T310_8503</name>
</gene>
<dbReference type="STRING" id="1408163.A0A0F4YIX6"/>
<dbReference type="Proteomes" id="UP000053958">
    <property type="component" value="Unassembled WGS sequence"/>
</dbReference>
<dbReference type="AlphaFoldDB" id="A0A0F4YIX6"/>
<sequence length="409" mass="46834">MILPTVTNCQSELSPVKGLEARVKLQTEQPISPPTEFNQSTNRDGIHRSTYTASLTSSALNYRHENGRRYHAYRDGSYLLPNDETEADRLDMIHEMMLAIMDRKLFLAPIKSPQRVIDLGTGTGIWAIDFADQYPSAEACIIYHCISHTELIQDRVPPNVKFIVDDIEAEWGYNNPFDFIHARYLAVSIKDYAKLIKQCYRYAKPGGWVEFQDVDQYPTSEDGSLKGTAFEQYFNEVIGAFNKNGYVGSPGPHLEQWFREAGFVDIHVQKYRVPMGTWPKDPYYVRIFPPPSLILFSLSSHTHEANTHINIYLQKKIGTWMMLQGEQGYEAGAMAVLTRNESWSREKVLELVDKTKSDALTSSMGESRSERYIDMPHAEDIARKKSMLDIKAIRLTIRNNEEDRTISNT</sequence>
<protein>
    <recommendedName>
        <fullName evidence="3">Methyltransferase</fullName>
    </recommendedName>
</protein>
<dbReference type="PANTHER" id="PTHR43591:SF24">
    <property type="entry name" value="2-METHOXY-6-POLYPRENYL-1,4-BENZOQUINOL METHYLASE, MITOCHONDRIAL"/>
    <property type="match status" value="1"/>
</dbReference>
<dbReference type="CDD" id="cd02440">
    <property type="entry name" value="AdoMet_MTases"/>
    <property type="match status" value="1"/>
</dbReference>
<evidence type="ECO:0008006" key="3">
    <source>
        <dbReference type="Google" id="ProtNLM"/>
    </source>
</evidence>
<accession>A0A0F4YIX6</accession>
<evidence type="ECO:0000313" key="1">
    <source>
        <dbReference type="EMBL" id="KKA17558.1"/>
    </source>
</evidence>
<dbReference type="SUPFAM" id="SSF53335">
    <property type="entry name" value="S-adenosyl-L-methionine-dependent methyltransferases"/>
    <property type="match status" value="1"/>
</dbReference>
<comment type="caution">
    <text evidence="1">The sequence shown here is derived from an EMBL/GenBank/DDBJ whole genome shotgun (WGS) entry which is preliminary data.</text>
</comment>
<name>A0A0F4YIX6_RASE3</name>
<reference evidence="1 2" key="1">
    <citation type="submission" date="2015-04" db="EMBL/GenBank/DDBJ databases">
        <authorList>
            <person name="Heijne W.H."/>
            <person name="Fedorova N.D."/>
            <person name="Nierman W.C."/>
            <person name="Vollebregt A.W."/>
            <person name="Zhao Z."/>
            <person name="Wu L."/>
            <person name="Kumar M."/>
            <person name="Stam H."/>
            <person name="van den Berg M.A."/>
            <person name="Pel H.J."/>
        </authorList>
    </citation>
    <scope>NUCLEOTIDE SEQUENCE [LARGE SCALE GENOMIC DNA]</scope>
    <source>
        <strain evidence="1 2">CBS 393.64</strain>
    </source>
</reference>
<keyword evidence="2" id="KW-1185">Reference proteome</keyword>
<dbReference type="RefSeq" id="XP_013324170.1">
    <property type="nucleotide sequence ID" value="XM_013468716.1"/>
</dbReference>
<dbReference type="GO" id="GO:0008168">
    <property type="term" value="F:methyltransferase activity"/>
    <property type="evidence" value="ECO:0007669"/>
    <property type="project" value="TreeGrafter"/>
</dbReference>
<dbReference type="Gene3D" id="3.40.50.150">
    <property type="entry name" value="Vaccinia Virus protein VP39"/>
    <property type="match status" value="1"/>
</dbReference>
<dbReference type="EMBL" id="LASV01000616">
    <property type="protein sequence ID" value="KKA17558.1"/>
    <property type="molecule type" value="Genomic_DNA"/>
</dbReference>
<dbReference type="PANTHER" id="PTHR43591">
    <property type="entry name" value="METHYLTRANSFERASE"/>
    <property type="match status" value="1"/>
</dbReference>
<evidence type="ECO:0000313" key="2">
    <source>
        <dbReference type="Proteomes" id="UP000053958"/>
    </source>
</evidence>